<evidence type="ECO:0000256" key="1">
    <source>
        <dbReference type="ARBA" id="ARBA00022729"/>
    </source>
</evidence>
<dbReference type="Gene3D" id="2.130.10.130">
    <property type="entry name" value="Integrin alpha, N-terminal"/>
    <property type="match status" value="1"/>
</dbReference>
<name>A0A382NP06_9ZZZZ</name>
<sequence length="171" mass="19065">MALLFGCDQSSLKNNQSRIVESSEATKRVQEIVKTNYNISAELLYESFVVDDSLVQFNYLDTSTTGIDFVHNWNPNLRHKDQLNNSFIAAGVAVGDIDNDGLSDVFLSRQSDGGRLYKNLGGFRFEDITIKSGIIPEGMWSTGATFVDINNDGFLDLFVCGFDSPNRLYIN</sequence>
<keyword evidence="1" id="KW-0732">Signal</keyword>
<accession>A0A382NP06</accession>
<dbReference type="Pfam" id="PF13517">
    <property type="entry name" value="FG-GAP_3"/>
    <property type="match status" value="1"/>
</dbReference>
<dbReference type="AlphaFoldDB" id="A0A382NP06"/>
<reference evidence="2" key="1">
    <citation type="submission" date="2018-05" db="EMBL/GenBank/DDBJ databases">
        <authorList>
            <person name="Lanie J.A."/>
            <person name="Ng W.-L."/>
            <person name="Kazmierczak K.M."/>
            <person name="Andrzejewski T.M."/>
            <person name="Davidsen T.M."/>
            <person name="Wayne K.J."/>
            <person name="Tettelin H."/>
            <person name="Glass J.I."/>
            <person name="Rusch D."/>
            <person name="Podicherti R."/>
            <person name="Tsui H.-C.T."/>
            <person name="Winkler M.E."/>
        </authorList>
    </citation>
    <scope>NUCLEOTIDE SEQUENCE</scope>
</reference>
<feature type="non-terminal residue" evidence="2">
    <location>
        <position position="171"/>
    </location>
</feature>
<proteinExistence type="predicted"/>
<dbReference type="SUPFAM" id="SSF69318">
    <property type="entry name" value="Integrin alpha N-terminal domain"/>
    <property type="match status" value="1"/>
</dbReference>
<gene>
    <name evidence="2" type="ORF">METZ01_LOCUS315778</name>
</gene>
<protein>
    <recommendedName>
        <fullName evidence="3">ASPIC/UnbV domain-containing protein</fullName>
    </recommendedName>
</protein>
<dbReference type="InterPro" id="IPR013517">
    <property type="entry name" value="FG-GAP"/>
</dbReference>
<organism evidence="2">
    <name type="scientific">marine metagenome</name>
    <dbReference type="NCBI Taxonomy" id="408172"/>
    <lineage>
        <taxon>unclassified sequences</taxon>
        <taxon>metagenomes</taxon>
        <taxon>ecological metagenomes</taxon>
    </lineage>
</organism>
<dbReference type="InterPro" id="IPR028994">
    <property type="entry name" value="Integrin_alpha_N"/>
</dbReference>
<evidence type="ECO:0008006" key="3">
    <source>
        <dbReference type="Google" id="ProtNLM"/>
    </source>
</evidence>
<evidence type="ECO:0000313" key="2">
    <source>
        <dbReference type="EMBL" id="SVC62924.1"/>
    </source>
</evidence>
<dbReference type="EMBL" id="UINC01101811">
    <property type="protein sequence ID" value="SVC62924.1"/>
    <property type="molecule type" value="Genomic_DNA"/>
</dbReference>